<proteinExistence type="predicted"/>
<dbReference type="AlphaFoldDB" id="A0A0F9FZK3"/>
<name>A0A0F9FZK3_9ZZZZ</name>
<protein>
    <submittedName>
        <fullName evidence="1">Uncharacterized protein</fullName>
    </submittedName>
</protein>
<dbReference type="InterPro" id="IPR035198">
    <property type="entry name" value="SU10_MCP"/>
</dbReference>
<dbReference type="Pfam" id="PF17236">
    <property type="entry name" value="SU10_MCP"/>
    <property type="match status" value="1"/>
</dbReference>
<accession>A0A0F9FZK3</accession>
<feature type="non-terminal residue" evidence="1">
    <location>
        <position position="1"/>
    </location>
</feature>
<organism evidence="1">
    <name type="scientific">marine sediment metagenome</name>
    <dbReference type="NCBI Taxonomy" id="412755"/>
    <lineage>
        <taxon>unclassified sequences</taxon>
        <taxon>metagenomes</taxon>
        <taxon>ecological metagenomes</taxon>
    </lineage>
</organism>
<evidence type="ECO:0000313" key="1">
    <source>
        <dbReference type="EMBL" id="KKL91839.1"/>
    </source>
</evidence>
<dbReference type="EMBL" id="LAZR01019627">
    <property type="protein sequence ID" value="KKL91839.1"/>
    <property type="molecule type" value="Genomic_DNA"/>
</dbReference>
<sequence length="155" mass="17502">KRQVVQADITQQEFLDFLEVAFEFGSRQKVLFAPSLLRSAIDFWGIAKLNTTPETKAFGIDVSRWISSHGLVTIVTHKLLKDPLTTSGVWAFLIDVDELKWITYSNIGATKLRIVDPYGSDGSTLKQAEYQTLGCLEFRQPEKHAMLEQMTSYSA</sequence>
<gene>
    <name evidence="1" type="ORF">LCGC14_1890720</name>
</gene>
<comment type="caution">
    <text evidence="1">The sequence shown here is derived from an EMBL/GenBank/DDBJ whole genome shotgun (WGS) entry which is preliminary data.</text>
</comment>
<reference evidence="1" key="1">
    <citation type="journal article" date="2015" name="Nature">
        <title>Complex archaea that bridge the gap between prokaryotes and eukaryotes.</title>
        <authorList>
            <person name="Spang A."/>
            <person name="Saw J.H."/>
            <person name="Jorgensen S.L."/>
            <person name="Zaremba-Niedzwiedzka K."/>
            <person name="Martijn J."/>
            <person name="Lind A.E."/>
            <person name="van Eijk R."/>
            <person name="Schleper C."/>
            <person name="Guy L."/>
            <person name="Ettema T.J."/>
        </authorList>
    </citation>
    <scope>NUCLEOTIDE SEQUENCE</scope>
</reference>